<reference evidence="1 2" key="1">
    <citation type="journal article" date="2018" name="Sci. Rep.">
        <title>Genomic signatures of local adaptation to the degree of environmental predictability in rotifers.</title>
        <authorList>
            <person name="Franch-Gras L."/>
            <person name="Hahn C."/>
            <person name="Garcia-Roger E.M."/>
            <person name="Carmona M.J."/>
            <person name="Serra M."/>
            <person name="Gomez A."/>
        </authorList>
    </citation>
    <scope>NUCLEOTIDE SEQUENCE [LARGE SCALE GENOMIC DNA]</scope>
    <source>
        <strain evidence="1">HYR1</strain>
    </source>
</reference>
<keyword evidence="2" id="KW-1185">Reference proteome</keyword>
<name>A0A3M7QYA7_BRAPC</name>
<gene>
    <name evidence="1" type="ORF">BpHYR1_007676</name>
</gene>
<proteinExistence type="predicted"/>
<protein>
    <submittedName>
        <fullName evidence="1">Uncharacterized protein</fullName>
    </submittedName>
</protein>
<evidence type="ECO:0000313" key="2">
    <source>
        <dbReference type="Proteomes" id="UP000276133"/>
    </source>
</evidence>
<dbReference type="AlphaFoldDB" id="A0A3M7QYA7"/>
<dbReference type="EMBL" id="REGN01004840">
    <property type="protein sequence ID" value="RNA15935.1"/>
    <property type="molecule type" value="Genomic_DNA"/>
</dbReference>
<sequence length="127" mass="15197">MMKQEVQGARFIYKLFLDKKELIMWFSKILLSISSWQKLIVLNHSRVIVLELGFNISPIFSWCLGISRLKIDENNIFYFVQLTALMLNFKGLTQKLQIKFIDIVVLIRDRRLERKKNLIEKLYQMIS</sequence>
<organism evidence="1 2">
    <name type="scientific">Brachionus plicatilis</name>
    <name type="common">Marine rotifer</name>
    <name type="synonym">Brachionus muelleri</name>
    <dbReference type="NCBI Taxonomy" id="10195"/>
    <lineage>
        <taxon>Eukaryota</taxon>
        <taxon>Metazoa</taxon>
        <taxon>Spiralia</taxon>
        <taxon>Gnathifera</taxon>
        <taxon>Rotifera</taxon>
        <taxon>Eurotatoria</taxon>
        <taxon>Monogononta</taxon>
        <taxon>Pseudotrocha</taxon>
        <taxon>Ploima</taxon>
        <taxon>Brachionidae</taxon>
        <taxon>Brachionus</taxon>
    </lineage>
</organism>
<dbReference type="Proteomes" id="UP000276133">
    <property type="component" value="Unassembled WGS sequence"/>
</dbReference>
<accession>A0A3M7QYA7</accession>
<comment type="caution">
    <text evidence="1">The sequence shown here is derived from an EMBL/GenBank/DDBJ whole genome shotgun (WGS) entry which is preliminary data.</text>
</comment>
<evidence type="ECO:0000313" key="1">
    <source>
        <dbReference type="EMBL" id="RNA15935.1"/>
    </source>
</evidence>